<dbReference type="Proteomes" id="UP000075260">
    <property type="component" value="Unassembled WGS sequence"/>
</dbReference>
<feature type="repeat" description="TPR" evidence="1">
    <location>
        <begin position="23"/>
        <end position="56"/>
    </location>
</feature>
<keyword evidence="1" id="KW-0802">TPR repeat</keyword>
<evidence type="ECO:0000313" key="3">
    <source>
        <dbReference type="Proteomes" id="UP000075260"/>
    </source>
</evidence>
<name>A0A150QZF0_SORCE</name>
<reference evidence="2 3" key="1">
    <citation type="submission" date="2014-02" db="EMBL/GenBank/DDBJ databases">
        <title>The small core and large imbalanced accessory genome model reveals a collaborative survival strategy of Sorangium cellulosum strains in nature.</title>
        <authorList>
            <person name="Han K."/>
            <person name="Peng R."/>
            <person name="Blom J."/>
            <person name="Li Y.-Z."/>
        </authorList>
    </citation>
    <scope>NUCLEOTIDE SEQUENCE [LARGE SCALE GENOMIC DNA]</scope>
    <source>
        <strain evidence="2 3">So0008-312</strain>
    </source>
</reference>
<comment type="caution">
    <text evidence="2">The sequence shown here is derived from an EMBL/GenBank/DDBJ whole genome shotgun (WGS) entry which is preliminary data.</text>
</comment>
<accession>A0A150QZF0</accession>
<dbReference type="OrthoDB" id="8561366at2"/>
<protein>
    <submittedName>
        <fullName evidence="2">Uncharacterized protein</fullName>
    </submittedName>
</protein>
<dbReference type="InterPro" id="IPR011990">
    <property type="entry name" value="TPR-like_helical_dom_sf"/>
</dbReference>
<dbReference type="AlphaFoldDB" id="A0A150QZF0"/>
<evidence type="ECO:0000313" key="2">
    <source>
        <dbReference type="EMBL" id="KYF73086.1"/>
    </source>
</evidence>
<dbReference type="SMART" id="SM00028">
    <property type="entry name" value="TPR"/>
    <property type="match status" value="3"/>
</dbReference>
<dbReference type="RefSeq" id="WP_155798029.1">
    <property type="nucleotide sequence ID" value="NZ_JEMA01000215.1"/>
</dbReference>
<organism evidence="2 3">
    <name type="scientific">Sorangium cellulosum</name>
    <name type="common">Polyangium cellulosum</name>
    <dbReference type="NCBI Taxonomy" id="56"/>
    <lineage>
        <taxon>Bacteria</taxon>
        <taxon>Pseudomonadati</taxon>
        <taxon>Myxococcota</taxon>
        <taxon>Polyangia</taxon>
        <taxon>Polyangiales</taxon>
        <taxon>Polyangiaceae</taxon>
        <taxon>Sorangium</taxon>
    </lineage>
</organism>
<dbReference type="SUPFAM" id="SSF48452">
    <property type="entry name" value="TPR-like"/>
    <property type="match status" value="1"/>
</dbReference>
<feature type="non-terminal residue" evidence="2">
    <location>
        <position position="1"/>
    </location>
</feature>
<dbReference type="EMBL" id="JEMA01000215">
    <property type="protein sequence ID" value="KYF73086.1"/>
    <property type="molecule type" value="Genomic_DNA"/>
</dbReference>
<dbReference type="PROSITE" id="PS50005">
    <property type="entry name" value="TPR"/>
    <property type="match status" value="1"/>
</dbReference>
<proteinExistence type="predicted"/>
<dbReference type="Pfam" id="PF13181">
    <property type="entry name" value="TPR_8"/>
    <property type="match status" value="1"/>
</dbReference>
<evidence type="ECO:0000256" key="1">
    <source>
        <dbReference type="PROSITE-ProRule" id="PRU00339"/>
    </source>
</evidence>
<dbReference type="InterPro" id="IPR019734">
    <property type="entry name" value="TPR_rpt"/>
</dbReference>
<gene>
    <name evidence="2" type="ORF">BE15_17725</name>
</gene>
<sequence>PPSRAAPGARPLTEKEKQAIAAYRAALARGRLATRERRYHAAIQAFNDALAVDPTDARALAELGFAHLSDGNSHAAEGNFTAALAGAGDPELRSQIWFNLGLLRDKAGDPEAARVAYANAHVLRPSPATRGKLAGRSMCAVEVRKAGVEGAVVVPGWIELFALVGLGEEEPGPAREVTTEAAARARLCGLEGKGASHGPCAGDPPWIFPREYGTYTYFHNHVVFPRKPAGFVVADGGHSGGWPARCQGIRSVSGSTEGALLVVDAFFSGAGAVFDGEPAEEQRCRDGVSHHERTFYDARTGRAIVALRWPEGSAVDVKVEGGHVVVTGAECNERFQLDAHAR</sequence>
<dbReference type="Gene3D" id="1.25.40.10">
    <property type="entry name" value="Tetratricopeptide repeat domain"/>
    <property type="match status" value="1"/>
</dbReference>